<protein>
    <submittedName>
        <fullName evidence="5">LacI family transcriptional regulator</fullName>
    </submittedName>
</protein>
<evidence type="ECO:0000313" key="5">
    <source>
        <dbReference type="EMBL" id="GGJ79044.1"/>
    </source>
</evidence>
<reference evidence="5" key="2">
    <citation type="submission" date="2020-09" db="EMBL/GenBank/DDBJ databases">
        <authorList>
            <person name="Sun Q."/>
            <person name="Ohkuma M."/>
        </authorList>
    </citation>
    <scope>NUCLEOTIDE SEQUENCE</scope>
    <source>
        <strain evidence="5">JCM 14371</strain>
    </source>
</reference>
<dbReference type="InterPro" id="IPR010982">
    <property type="entry name" value="Lambda_DNA-bd_dom_sf"/>
</dbReference>
<dbReference type="GO" id="GO:0000976">
    <property type="term" value="F:transcription cis-regulatory region binding"/>
    <property type="evidence" value="ECO:0007669"/>
    <property type="project" value="TreeGrafter"/>
</dbReference>
<feature type="domain" description="HTH lacI-type" evidence="4">
    <location>
        <begin position="1"/>
        <end position="29"/>
    </location>
</feature>
<keyword evidence="6" id="KW-1185">Reference proteome</keyword>
<evidence type="ECO:0000256" key="2">
    <source>
        <dbReference type="ARBA" id="ARBA00023125"/>
    </source>
</evidence>
<dbReference type="SMART" id="SM00354">
    <property type="entry name" value="HTH_LACI"/>
    <property type="match status" value="1"/>
</dbReference>
<evidence type="ECO:0000313" key="6">
    <source>
        <dbReference type="Proteomes" id="UP000635726"/>
    </source>
</evidence>
<keyword evidence="3" id="KW-0804">Transcription</keyword>
<dbReference type="Pfam" id="PF13377">
    <property type="entry name" value="Peripla_BP_3"/>
    <property type="match status" value="1"/>
</dbReference>
<dbReference type="AlphaFoldDB" id="A0A917PI37"/>
<dbReference type="Proteomes" id="UP000635726">
    <property type="component" value="Unassembled WGS sequence"/>
</dbReference>
<evidence type="ECO:0000256" key="1">
    <source>
        <dbReference type="ARBA" id="ARBA00023015"/>
    </source>
</evidence>
<dbReference type="InterPro" id="IPR000843">
    <property type="entry name" value="HTH_LacI"/>
</dbReference>
<dbReference type="CDD" id="cd19975">
    <property type="entry name" value="PBP1_CcpA-like"/>
    <property type="match status" value="1"/>
</dbReference>
<dbReference type="Gene3D" id="1.10.260.40">
    <property type="entry name" value="lambda repressor-like DNA-binding domains"/>
    <property type="match status" value="1"/>
</dbReference>
<reference evidence="5" key="1">
    <citation type="journal article" date="2014" name="Int. J. Syst. Evol. Microbiol.">
        <title>Complete genome sequence of Corynebacterium casei LMG S-19264T (=DSM 44701T), isolated from a smear-ripened cheese.</title>
        <authorList>
            <consortium name="US DOE Joint Genome Institute (JGI-PGF)"/>
            <person name="Walter F."/>
            <person name="Albersmeier A."/>
            <person name="Kalinowski J."/>
            <person name="Ruckert C."/>
        </authorList>
    </citation>
    <scope>NUCLEOTIDE SEQUENCE</scope>
    <source>
        <strain evidence="5">JCM 14371</strain>
    </source>
</reference>
<comment type="caution">
    <text evidence="5">The sequence shown here is derived from an EMBL/GenBank/DDBJ whole genome shotgun (WGS) entry which is preliminary data.</text>
</comment>
<dbReference type="InterPro" id="IPR046335">
    <property type="entry name" value="LacI/GalR-like_sensor"/>
</dbReference>
<dbReference type="GO" id="GO:0003700">
    <property type="term" value="F:DNA-binding transcription factor activity"/>
    <property type="evidence" value="ECO:0007669"/>
    <property type="project" value="TreeGrafter"/>
</dbReference>
<dbReference type="PANTHER" id="PTHR30146">
    <property type="entry name" value="LACI-RELATED TRANSCRIPTIONAL REPRESSOR"/>
    <property type="match status" value="1"/>
</dbReference>
<evidence type="ECO:0000259" key="4">
    <source>
        <dbReference type="PROSITE" id="PS50932"/>
    </source>
</evidence>
<dbReference type="Gene3D" id="3.40.50.2300">
    <property type="match status" value="2"/>
</dbReference>
<keyword evidence="2" id="KW-0238">DNA-binding</keyword>
<name>A0A917PI37_9DEIO</name>
<dbReference type="EMBL" id="BMOE01000007">
    <property type="protein sequence ID" value="GGJ79044.1"/>
    <property type="molecule type" value="Genomic_DNA"/>
</dbReference>
<dbReference type="SUPFAM" id="SSF53822">
    <property type="entry name" value="Periplasmic binding protein-like I"/>
    <property type="match status" value="1"/>
</dbReference>
<sequence length="307" mass="33185">MADETRANVLLAVQELNYKPNAVARSLMNARTKTLAIIFPNVSDGFSGTVLSGVEDAAHAQGFSIIVCKTGGGRERTLDYLQLLAEKRVDGIIFASEVLLPEYATFIQKLRIPLVVLSGESSDPSVPTLRCDDRLAAYTAAAYLISLGHERIGMIYGGAYGTPEQNGRVRGFEEAHRDHGLALTEGQVQLMDGFAFKDGQVGGQRLLATLTDLTAVFASSDELALGVMSAAHARGLQVPDDLSVMGFDDLPLAEMCLPPLTTVRQPLYGMGRRAASLLLDHLQGIQKLGENVVFPTTIVERQSVRRR</sequence>
<keyword evidence="1" id="KW-0805">Transcription regulation</keyword>
<evidence type="ECO:0000256" key="3">
    <source>
        <dbReference type="ARBA" id="ARBA00023163"/>
    </source>
</evidence>
<organism evidence="5 6">
    <name type="scientific">Deinococcus aquiradiocola</name>
    <dbReference type="NCBI Taxonomy" id="393059"/>
    <lineage>
        <taxon>Bacteria</taxon>
        <taxon>Thermotogati</taxon>
        <taxon>Deinococcota</taxon>
        <taxon>Deinococci</taxon>
        <taxon>Deinococcales</taxon>
        <taxon>Deinococcaceae</taxon>
        <taxon>Deinococcus</taxon>
    </lineage>
</organism>
<accession>A0A917PI37</accession>
<gene>
    <name evidence="5" type="ORF">GCM10008939_23600</name>
</gene>
<dbReference type="PANTHER" id="PTHR30146:SF109">
    <property type="entry name" value="HTH-TYPE TRANSCRIPTIONAL REGULATOR GALS"/>
    <property type="match status" value="1"/>
</dbReference>
<proteinExistence type="predicted"/>
<dbReference type="InterPro" id="IPR028082">
    <property type="entry name" value="Peripla_BP_I"/>
</dbReference>
<dbReference type="PROSITE" id="PS50932">
    <property type="entry name" value="HTH_LACI_2"/>
    <property type="match status" value="1"/>
</dbReference>